<proteinExistence type="predicted"/>
<sequence>MIFHVKYTKGLLNPQQHFSSLREAEGVKGIIWRTVVSALLIGVLTGVSMYLLSGQMSAELQAGGLSPDEAAVFTNIISVLNGIFVAGISVIGIVIAALVFWIFFKDVGFKNLFIIFVYFLPIYVLVMLIDLPFIIYFDLEQGISMTSLGFIAEQIWDHSFFVMFFSQVSLWFIWCFLVQVFALKVNTAKSTRYIVTVTAIAYVMVMLLMAGISMFGMTQGV</sequence>
<evidence type="ECO:0000256" key="1">
    <source>
        <dbReference type="SAM" id="Phobius"/>
    </source>
</evidence>
<dbReference type="EMBL" id="JACHHJ010000004">
    <property type="protein sequence ID" value="MBB6451028.1"/>
    <property type="molecule type" value="Genomic_DNA"/>
</dbReference>
<protein>
    <recommendedName>
        <fullName evidence="4">Yip1 domain-containing protein</fullName>
    </recommendedName>
</protein>
<evidence type="ECO:0008006" key="4">
    <source>
        <dbReference type="Google" id="ProtNLM"/>
    </source>
</evidence>
<feature type="transmembrane region" description="Helical" evidence="1">
    <location>
        <begin position="30"/>
        <end position="52"/>
    </location>
</feature>
<keyword evidence="1" id="KW-1133">Transmembrane helix</keyword>
<dbReference type="RefSeq" id="WP_184405069.1">
    <property type="nucleotide sequence ID" value="NZ_JACHHJ010000004.1"/>
</dbReference>
<keyword evidence="3" id="KW-1185">Reference proteome</keyword>
<name>A0A841Q2P5_9BACL</name>
<organism evidence="2 3">
    <name type="scientific">Geomicrobium halophilum</name>
    <dbReference type="NCBI Taxonomy" id="549000"/>
    <lineage>
        <taxon>Bacteria</taxon>
        <taxon>Bacillati</taxon>
        <taxon>Bacillota</taxon>
        <taxon>Bacilli</taxon>
        <taxon>Bacillales</taxon>
        <taxon>Geomicrobium</taxon>
    </lineage>
</organism>
<feature type="transmembrane region" description="Helical" evidence="1">
    <location>
        <begin position="193"/>
        <end position="215"/>
    </location>
</feature>
<evidence type="ECO:0000313" key="3">
    <source>
        <dbReference type="Proteomes" id="UP000568839"/>
    </source>
</evidence>
<feature type="transmembrane region" description="Helical" evidence="1">
    <location>
        <begin position="72"/>
        <end position="103"/>
    </location>
</feature>
<feature type="transmembrane region" description="Helical" evidence="1">
    <location>
        <begin position="159"/>
        <end position="181"/>
    </location>
</feature>
<keyword evidence="1" id="KW-0472">Membrane</keyword>
<keyword evidence="1" id="KW-0812">Transmembrane</keyword>
<reference evidence="2 3" key="1">
    <citation type="submission" date="2020-08" db="EMBL/GenBank/DDBJ databases">
        <title>Genomic Encyclopedia of Type Strains, Phase IV (KMG-IV): sequencing the most valuable type-strain genomes for metagenomic binning, comparative biology and taxonomic classification.</title>
        <authorList>
            <person name="Goeker M."/>
        </authorList>
    </citation>
    <scope>NUCLEOTIDE SEQUENCE [LARGE SCALE GENOMIC DNA]</scope>
    <source>
        <strain evidence="2 3">DSM 21769</strain>
    </source>
</reference>
<feature type="transmembrane region" description="Helical" evidence="1">
    <location>
        <begin position="115"/>
        <end position="139"/>
    </location>
</feature>
<gene>
    <name evidence="2" type="ORF">HNR44_003018</name>
</gene>
<dbReference type="AlphaFoldDB" id="A0A841Q2P5"/>
<evidence type="ECO:0000313" key="2">
    <source>
        <dbReference type="EMBL" id="MBB6451028.1"/>
    </source>
</evidence>
<dbReference type="Proteomes" id="UP000568839">
    <property type="component" value="Unassembled WGS sequence"/>
</dbReference>
<comment type="caution">
    <text evidence="2">The sequence shown here is derived from an EMBL/GenBank/DDBJ whole genome shotgun (WGS) entry which is preliminary data.</text>
</comment>
<accession>A0A841Q2P5</accession>